<dbReference type="eggNOG" id="COG1902">
    <property type="taxonomic scope" value="Bacteria"/>
</dbReference>
<dbReference type="EMBL" id="CP001843">
    <property type="protein sequence ID" value="AEF85443.1"/>
    <property type="molecule type" value="Genomic_DNA"/>
</dbReference>
<dbReference type="InterPro" id="IPR051799">
    <property type="entry name" value="NADH_flavin_oxidoreductase"/>
</dbReference>
<organism evidence="4 5">
    <name type="scientific">Treponema primitia (strain ATCC BAA-887 / DSM 12427 / ZAS-2)</name>
    <dbReference type="NCBI Taxonomy" id="545694"/>
    <lineage>
        <taxon>Bacteria</taxon>
        <taxon>Pseudomonadati</taxon>
        <taxon>Spirochaetota</taxon>
        <taxon>Spirochaetia</taxon>
        <taxon>Spirochaetales</taxon>
        <taxon>Treponemataceae</taxon>
        <taxon>Treponema</taxon>
    </lineage>
</organism>
<keyword evidence="1" id="KW-0285">Flavoprotein</keyword>
<evidence type="ECO:0000313" key="4">
    <source>
        <dbReference type="EMBL" id="AEF85443.1"/>
    </source>
</evidence>
<dbReference type="PANTHER" id="PTHR43656">
    <property type="entry name" value="BINDING OXIDOREDUCTASE, PUTATIVE (AFU_ORTHOLOGUE AFUA_2G08260)-RELATED"/>
    <property type="match status" value="1"/>
</dbReference>
<accession>F5YM86</accession>
<dbReference type="HOGENOM" id="CLU_012153_2_3_12"/>
<keyword evidence="2" id="KW-0560">Oxidoreductase</keyword>
<dbReference type="GO" id="GO:0016491">
    <property type="term" value="F:oxidoreductase activity"/>
    <property type="evidence" value="ECO:0007669"/>
    <property type="project" value="UniProtKB-KW"/>
</dbReference>
<keyword evidence="5" id="KW-1185">Reference proteome</keyword>
<name>F5YM86_TREPZ</name>
<dbReference type="PANTHER" id="PTHR43656:SF2">
    <property type="entry name" value="BINDING OXIDOREDUCTASE, PUTATIVE (AFU_ORTHOLOGUE AFUA_2G08260)-RELATED"/>
    <property type="match status" value="1"/>
</dbReference>
<dbReference type="Proteomes" id="UP000009223">
    <property type="component" value="Chromosome"/>
</dbReference>
<evidence type="ECO:0000256" key="2">
    <source>
        <dbReference type="ARBA" id="ARBA00023002"/>
    </source>
</evidence>
<evidence type="ECO:0000256" key="1">
    <source>
        <dbReference type="ARBA" id="ARBA00022630"/>
    </source>
</evidence>
<feature type="domain" description="NADH:flavin oxidoreductase/NADH oxidase N-terminal" evidence="3">
    <location>
        <begin position="4"/>
        <end position="321"/>
    </location>
</feature>
<sequence length="322" mass="36047">MKNLFDKTQLGKMTLENRFIRAAIGEKPTLGQVNESILDLYQGLAKGGVGTMITGFTLVDENEKNFPMMAFYNDTFSEGHKILTGLVHSYNRNIILQLVYIGSYIMGDASGMTILAPSAVENLNTKVVPQEITVEQIKRIQQKFADAALRAKNAGYDGIEIHAAHGFLLSQFMTPHYNRRKDAYGGTAQNRARMAIETYEAIRKAVGADFSVWIKINVTDGFEDEVSFDDVLYLCKELTEKGINAIEISGAFSKFTKDATCFFRKEAEKIAMENNTAIILTGGNTDIKEMTEILNTTKIRYFGMARALMKEPDLINKIKEEQ</sequence>
<dbReference type="STRING" id="545694.TREPR_0417"/>
<dbReference type="KEGG" id="tpi:TREPR_0417"/>
<dbReference type="InterPro" id="IPR001155">
    <property type="entry name" value="OxRdtase_FMN_N"/>
</dbReference>
<dbReference type="CDD" id="cd02803">
    <property type="entry name" value="OYE_like_FMN_family"/>
    <property type="match status" value="1"/>
</dbReference>
<evidence type="ECO:0000259" key="3">
    <source>
        <dbReference type="Pfam" id="PF00724"/>
    </source>
</evidence>
<dbReference type="InterPro" id="IPR013785">
    <property type="entry name" value="Aldolase_TIM"/>
</dbReference>
<dbReference type="RefSeq" id="WP_015709595.1">
    <property type="nucleotide sequence ID" value="NC_015578.1"/>
</dbReference>
<protein>
    <submittedName>
        <fullName evidence="4">NADH:flavin oxidoreductase/nadh oxidase</fullName>
    </submittedName>
</protein>
<dbReference type="Pfam" id="PF00724">
    <property type="entry name" value="Oxidored_FMN"/>
    <property type="match status" value="1"/>
</dbReference>
<dbReference type="AlphaFoldDB" id="F5YM86"/>
<dbReference type="SUPFAM" id="SSF51395">
    <property type="entry name" value="FMN-linked oxidoreductases"/>
    <property type="match status" value="1"/>
</dbReference>
<dbReference type="Gene3D" id="3.20.20.70">
    <property type="entry name" value="Aldolase class I"/>
    <property type="match status" value="1"/>
</dbReference>
<dbReference type="GO" id="GO:0010181">
    <property type="term" value="F:FMN binding"/>
    <property type="evidence" value="ECO:0007669"/>
    <property type="project" value="InterPro"/>
</dbReference>
<dbReference type="OrthoDB" id="9772736at2"/>
<reference evidence="5" key="1">
    <citation type="submission" date="2009-12" db="EMBL/GenBank/DDBJ databases">
        <title>Complete sequence of Treponema primitia strain ZAS-2.</title>
        <authorList>
            <person name="Tetu S.G."/>
            <person name="Matson E."/>
            <person name="Ren Q."/>
            <person name="Seshadri R."/>
            <person name="Elbourne L."/>
            <person name="Hassan K.A."/>
            <person name="Durkin A."/>
            <person name="Radune D."/>
            <person name="Mohamoud Y."/>
            <person name="Shay R."/>
            <person name="Jin S."/>
            <person name="Zhang X."/>
            <person name="Lucey K."/>
            <person name="Ballor N.R."/>
            <person name="Ottesen E."/>
            <person name="Rosenthal R."/>
            <person name="Allen A."/>
            <person name="Leadbetter J.R."/>
            <person name="Paulsen I.T."/>
        </authorList>
    </citation>
    <scope>NUCLEOTIDE SEQUENCE [LARGE SCALE GENOMIC DNA]</scope>
    <source>
        <strain evidence="5">ATCC BAA-887 / DSM 12427 / ZAS-2</strain>
    </source>
</reference>
<evidence type="ECO:0000313" key="5">
    <source>
        <dbReference type="Proteomes" id="UP000009223"/>
    </source>
</evidence>
<gene>
    <name evidence="4" type="ordered locus">TREPR_0417</name>
</gene>
<proteinExistence type="predicted"/>
<reference evidence="4 5" key="2">
    <citation type="journal article" date="2011" name="ISME J.">
        <title>RNA-seq reveals cooperative metabolic interactions between two termite-gut spirochete species in co-culture.</title>
        <authorList>
            <person name="Rosenthal A.Z."/>
            <person name="Matson E.G."/>
            <person name="Eldar A."/>
            <person name="Leadbetter J.R."/>
        </authorList>
    </citation>
    <scope>NUCLEOTIDE SEQUENCE [LARGE SCALE GENOMIC DNA]</scope>
    <source>
        <strain evidence="5">ATCC BAA-887 / DSM 12427 / ZAS-2</strain>
    </source>
</reference>